<evidence type="ECO:0000313" key="10">
    <source>
        <dbReference type="Proteomes" id="UP000007798"/>
    </source>
</evidence>
<feature type="repeat" description="WD" evidence="6">
    <location>
        <begin position="161"/>
        <end position="202"/>
    </location>
</feature>
<evidence type="ECO:0000256" key="1">
    <source>
        <dbReference type="ARBA" id="ARBA00004604"/>
    </source>
</evidence>
<dbReference type="STRING" id="7260.B4N0R7"/>
<dbReference type="Proteomes" id="UP000007798">
    <property type="component" value="Unassembled WGS sequence"/>
</dbReference>
<dbReference type="SMART" id="SM00320">
    <property type="entry name" value="WD40"/>
    <property type="match status" value="8"/>
</dbReference>
<dbReference type="OMA" id="AWEPYHR"/>
<dbReference type="GO" id="GO:0005730">
    <property type="term" value="C:nucleolus"/>
    <property type="evidence" value="ECO:0007669"/>
    <property type="project" value="UniProtKB-SubCell"/>
</dbReference>
<feature type="region of interest" description="Disordered" evidence="7">
    <location>
        <begin position="1"/>
        <end position="25"/>
    </location>
</feature>
<dbReference type="EMBL" id="CH963920">
    <property type="protein sequence ID" value="EDW77680.1"/>
    <property type="molecule type" value="Genomic_DNA"/>
</dbReference>
<dbReference type="PROSITE" id="PS50294">
    <property type="entry name" value="WD_REPEATS_REGION"/>
    <property type="match status" value="7"/>
</dbReference>
<dbReference type="InterPro" id="IPR001632">
    <property type="entry name" value="WD40_G-protein_beta-like"/>
</dbReference>
<dbReference type="Gene3D" id="2.130.10.10">
    <property type="entry name" value="YVTN repeat-like/Quinoprotein amine dehydrogenase"/>
    <property type="match status" value="1"/>
</dbReference>
<dbReference type="PRINTS" id="PR00320">
    <property type="entry name" value="GPROTEINBRPT"/>
</dbReference>
<evidence type="ECO:0000256" key="5">
    <source>
        <dbReference type="ARBA" id="ARBA00061016"/>
    </source>
</evidence>
<feature type="repeat" description="WD" evidence="6">
    <location>
        <begin position="251"/>
        <end position="281"/>
    </location>
</feature>
<keyword evidence="10" id="KW-1185">Reference proteome</keyword>
<evidence type="ECO:0000256" key="2">
    <source>
        <dbReference type="ARBA" id="ARBA00022574"/>
    </source>
</evidence>
<dbReference type="FunFam" id="2.130.10.10:FF:000092">
    <property type="entry name" value="notchless protein homolog"/>
    <property type="match status" value="1"/>
</dbReference>
<gene>
    <name evidence="9" type="primary">Dwil\GK24428</name>
    <name evidence="9" type="ORF">Dwil_GK24428</name>
</gene>
<dbReference type="PANTHER" id="PTHR19848:SF0">
    <property type="entry name" value="NOTCHLESS PROTEIN HOMOLOG 1"/>
    <property type="match status" value="1"/>
</dbReference>
<keyword evidence="2 6" id="KW-0853">WD repeat</keyword>
<dbReference type="HOGENOM" id="CLU_000288_57_16_1"/>
<organism evidence="9 10">
    <name type="scientific">Drosophila willistoni</name>
    <name type="common">Fruit fly</name>
    <dbReference type="NCBI Taxonomy" id="7260"/>
    <lineage>
        <taxon>Eukaryota</taxon>
        <taxon>Metazoa</taxon>
        <taxon>Ecdysozoa</taxon>
        <taxon>Arthropoda</taxon>
        <taxon>Hexapoda</taxon>
        <taxon>Insecta</taxon>
        <taxon>Pterygota</taxon>
        <taxon>Neoptera</taxon>
        <taxon>Endopterygota</taxon>
        <taxon>Diptera</taxon>
        <taxon>Brachycera</taxon>
        <taxon>Muscomorpha</taxon>
        <taxon>Ephydroidea</taxon>
        <taxon>Drosophilidae</taxon>
        <taxon>Drosophila</taxon>
        <taxon>Sophophora</taxon>
    </lineage>
</organism>
<comment type="similarity">
    <text evidence="5">Belongs to the NLE1/RSA4 family.</text>
</comment>
<evidence type="ECO:0000259" key="8">
    <source>
        <dbReference type="Pfam" id="PF08154"/>
    </source>
</evidence>
<dbReference type="SUPFAM" id="SSF50998">
    <property type="entry name" value="Quinoprotein alcohol dehydrogenase-like"/>
    <property type="match status" value="1"/>
</dbReference>
<dbReference type="AlphaFoldDB" id="B4N0R7"/>
<evidence type="ECO:0000256" key="3">
    <source>
        <dbReference type="ARBA" id="ARBA00022737"/>
    </source>
</evidence>
<dbReference type="PROSITE" id="PS50082">
    <property type="entry name" value="WD_REPEATS_2"/>
    <property type="match status" value="7"/>
</dbReference>
<dbReference type="InParanoid" id="B4N0R7"/>
<dbReference type="GO" id="GO:0045746">
    <property type="term" value="P:negative regulation of Notch signaling pathway"/>
    <property type="evidence" value="ECO:0007669"/>
    <property type="project" value="EnsemblMetazoa"/>
</dbReference>
<dbReference type="OrthoDB" id="10267436at2759"/>
<dbReference type="GO" id="GO:0005112">
    <property type="term" value="F:Notch binding"/>
    <property type="evidence" value="ECO:0007669"/>
    <property type="project" value="EnsemblMetazoa"/>
</dbReference>
<dbReference type="GO" id="GO:0007219">
    <property type="term" value="P:Notch signaling pathway"/>
    <property type="evidence" value="ECO:0007669"/>
    <property type="project" value="TreeGrafter"/>
</dbReference>
<sequence>MLAKKRKFGASSEEEKDETQNAPHTIQARLISDTGEEAGPPIELPAGVTAQQLGLICNALLKNEESTPYLFFVGDDEIKKSLEQTLDLTQVDTENVLDIVYQPQAVFKVRPVTRCTSSMPGHAEAIVSLSFSPNGKHLASGSGDTTVRLWDLTTETPHYTCSGHKQWVLCVSWSPDGELLASACKAGQIIIWDPETGQQKGRPLTGHKKHINCLSWEPYHQNVECRKLASASSDGDCRVWDVKLGQCLLNIAGHTNAVTAVRWGGAGLIYTSSKDRSIKMWRAADGILCRTFTGHAHWVNNLALSTDYVLRTGPFEPVKKFNKDNYNNLDTEQRQALALKRFQAVCPDDVESFVSCSDDNTLYLWRNNQNKCVTRLTGHQNVVNDVKYSPDVKLIASASFDKSVRLWRAHDGQFLATFRGHVQAVYTLAWSADSRLIVSGSKDSTLKVWSVQTKKLAQELPGHADEVFGVDWAPDGSRVASGGKDKVIKLWAY</sequence>
<dbReference type="eggNOG" id="KOG0271">
    <property type="taxonomic scope" value="Eukaryota"/>
</dbReference>
<dbReference type="InterPro" id="IPR011047">
    <property type="entry name" value="Quinoprotein_ADH-like_sf"/>
</dbReference>
<dbReference type="InterPro" id="IPR012972">
    <property type="entry name" value="NLE"/>
</dbReference>
<dbReference type="InterPro" id="IPR036322">
    <property type="entry name" value="WD40_repeat_dom_sf"/>
</dbReference>
<keyword evidence="3" id="KW-0677">Repeat</keyword>
<evidence type="ECO:0000256" key="4">
    <source>
        <dbReference type="ARBA" id="ARBA00023242"/>
    </source>
</evidence>
<dbReference type="FunCoup" id="B4N0R7">
    <property type="interactions" value="1364"/>
</dbReference>
<dbReference type="InterPro" id="IPR020472">
    <property type="entry name" value="WD40_PAC1"/>
</dbReference>
<dbReference type="PANTHER" id="PTHR19848">
    <property type="entry name" value="WD40 REPEAT PROTEIN"/>
    <property type="match status" value="1"/>
</dbReference>
<feature type="repeat" description="WD" evidence="6">
    <location>
        <begin position="204"/>
        <end position="250"/>
    </location>
</feature>
<dbReference type="InterPro" id="IPR019775">
    <property type="entry name" value="WD40_repeat_CS"/>
</dbReference>
<feature type="repeat" description="WD" evidence="6">
    <location>
        <begin position="460"/>
        <end position="493"/>
    </location>
</feature>
<protein>
    <recommendedName>
        <fullName evidence="8">NLE domain-containing protein</fullName>
    </recommendedName>
</protein>
<dbReference type="KEGG" id="dwi:6644122"/>
<dbReference type="SMR" id="B4N0R7"/>
<accession>B4N0R7</accession>
<evidence type="ECO:0000256" key="7">
    <source>
        <dbReference type="SAM" id="MobiDB-lite"/>
    </source>
</evidence>
<dbReference type="GO" id="GO:0000027">
    <property type="term" value="P:ribosomal large subunit assembly"/>
    <property type="evidence" value="ECO:0007669"/>
    <property type="project" value="TreeGrafter"/>
</dbReference>
<dbReference type="PhylomeDB" id="B4N0R7"/>
<dbReference type="SUPFAM" id="SSF50978">
    <property type="entry name" value="WD40 repeat-like"/>
    <property type="match status" value="1"/>
</dbReference>
<feature type="repeat" description="WD" evidence="6">
    <location>
        <begin position="418"/>
        <end position="459"/>
    </location>
</feature>
<dbReference type="PROSITE" id="PS00678">
    <property type="entry name" value="WD_REPEATS_1"/>
    <property type="match status" value="2"/>
</dbReference>
<dbReference type="InterPro" id="IPR015943">
    <property type="entry name" value="WD40/YVTN_repeat-like_dom_sf"/>
</dbReference>
<comment type="subcellular location">
    <subcellularLocation>
        <location evidence="1">Nucleus</location>
        <location evidence="1">Nucleolus</location>
    </subcellularLocation>
</comment>
<evidence type="ECO:0000256" key="6">
    <source>
        <dbReference type="PROSITE-ProRule" id="PRU00221"/>
    </source>
</evidence>
<proteinExistence type="inferred from homology"/>
<dbReference type="Pfam" id="PF00400">
    <property type="entry name" value="WD40"/>
    <property type="match status" value="7"/>
</dbReference>
<feature type="repeat" description="WD" evidence="6">
    <location>
        <begin position="119"/>
        <end position="160"/>
    </location>
</feature>
<dbReference type="PRINTS" id="PR00319">
    <property type="entry name" value="GPROTEINB"/>
</dbReference>
<evidence type="ECO:0000313" key="9">
    <source>
        <dbReference type="EMBL" id="EDW77680.1"/>
    </source>
</evidence>
<name>B4N0R7_DROWI</name>
<reference evidence="9 10" key="1">
    <citation type="journal article" date="2007" name="Nature">
        <title>Evolution of genes and genomes on the Drosophila phylogeny.</title>
        <authorList>
            <consortium name="Drosophila 12 Genomes Consortium"/>
            <person name="Clark A.G."/>
            <person name="Eisen M.B."/>
            <person name="Smith D.R."/>
            <person name="Bergman C.M."/>
            <person name="Oliver B."/>
            <person name="Markow T.A."/>
            <person name="Kaufman T.C."/>
            <person name="Kellis M."/>
            <person name="Gelbart W."/>
            <person name="Iyer V.N."/>
            <person name="Pollard D.A."/>
            <person name="Sackton T.B."/>
            <person name="Larracuente A.M."/>
            <person name="Singh N.D."/>
            <person name="Abad J.P."/>
            <person name="Abt D.N."/>
            <person name="Adryan B."/>
            <person name="Aguade M."/>
            <person name="Akashi H."/>
            <person name="Anderson W.W."/>
            <person name="Aquadro C.F."/>
            <person name="Ardell D.H."/>
            <person name="Arguello R."/>
            <person name="Artieri C.G."/>
            <person name="Barbash D.A."/>
            <person name="Barker D."/>
            <person name="Barsanti P."/>
            <person name="Batterham P."/>
            <person name="Batzoglou S."/>
            <person name="Begun D."/>
            <person name="Bhutkar A."/>
            <person name="Blanco E."/>
            <person name="Bosak S.A."/>
            <person name="Bradley R.K."/>
            <person name="Brand A.D."/>
            <person name="Brent M.R."/>
            <person name="Brooks A.N."/>
            <person name="Brown R.H."/>
            <person name="Butlin R.K."/>
            <person name="Caggese C."/>
            <person name="Calvi B.R."/>
            <person name="Bernardo de Carvalho A."/>
            <person name="Caspi A."/>
            <person name="Castrezana S."/>
            <person name="Celniker S.E."/>
            <person name="Chang J.L."/>
            <person name="Chapple C."/>
            <person name="Chatterji S."/>
            <person name="Chinwalla A."/>
            <person name="Civetta A."/>
            <person name="Clifton S.W."/>
            <person name="Comeron J.M."/>
            <person name="Costello J.C."/>
            <person name="Coyne J.A."/>
            <person name="Daub J."/>
            <person name="David R.G."/>
            <person name="Delcher A.L."/>
            <person name="Delehaunty K."/>
            <person name="Do C.B."/>
            <person name="Ebling H."/>
            <person name="Edwards K."/>
            <person name="Eickbush T."/>
            <person name="Evans J.D."/>
            <person name="Filipski A."/>
            <person name="Findeiss S."/>
            <person name="Freyhult E."/>
            <person name="Fulton L."/>
            <person name="Fulton R."/>
            <person name="Garcia A.C."/>
            <person name="Gardiner A."/>
            <person name="Garfield D.A."/>
            <person name="Garvin B.E."/>
            <person name="Gibson G."/>
            <person name="Gilbert D."/>
            <person name="Gnerre S."/>
            <person name="Godfrey J."/>
            <person name="Good R."/>
            <person name="Gotea V."/>
            <person name="Gravely B."/>
            <person name="Greenberg A.J."/>
            <person name="Griffiths-Jones S."/>
            <person name="Gross S."/>
            <person name="Guigo R."/>
            <person name="Gustafson E.A."/>
            <person name="Haerty W."/>
            <person name="Hahn M.W."/>
            <person name="Halligan D.L."/>
            <person name="Halpern A.L."/>
            <person name="Halter G.M."/>
            <person name="Han M.V."/>
            <person name="Heger A."/>
            <person name="Hillier L."/>
            <person name="Hinrichs A.S."/>
            <person name="Holmes I."/>
            <person name="Hoskins R.A."/>
            <person name="Hubisz M.J."/>
            <person name="Hultmark D."/>
            <person name="Huntley M.A."/>
            <person name="Jaffe D.B."/>
            <person name="Jagadeeshan S."/>
            <person name="Jeck W.R."/>
            <person name="Johnson J."/>
            <person name="Jones C.D."/>
            <person name="Jordan W.C."/>
            <person name="Karpen G.H."/>
            <person name="Kataoka E."/>
            <person name="Keightley P.D."/>
            <person name="Kheradpour P."/>
            <person name="Kirkness E.F."/>
            <person name="Koerich L.B."/>
            <person name="Kristiansen K."/>
            <person name="Kudrna D."/>
            <person name="Kulathinal R.J."/>
            <person name="Kumar S."/>
            <person name="Kwok R."/>
            <person name="Lander E."/>
            <person name="Langley C.H."/>
            <person name="Lapoint R."/>
            <person name="Lazzaro B.P."/>
            <person name="Lee S.J."/>
            <person name="Levesque L."/>
            <person name="Li R."/>
            <person name="Lin C.F."/>
            <person name="Lin M.F."/>
            <person name="Lindblad-Toh K."/>
            <person name="Llopart A."/>
            <person name="Long M."/>
            <person name="Low L."/>
            <person name="Lozovsky E."/>
            <person name="Lu J."/>
            <person name="Luo M."/>
            <person name="Machado C.A."/>
            <person name="Makalowski W."/>
            <person name="Marzo M."/>
            <person name="Matsuda M."/>
            <person name="Matzkin L."/>
            <person name="McAllister B."/>
            <person name="McBride C.S."/>
            <person name="McKernan B."/>
            <person name="McKernan K."/>
            <person name="Mendez-Lago M."/>
            <person name="Minx P."/>
            <person name="Mollenhauer M.U."/>
            <person name="Montooth K."/>
            <person name="Mount S.M."/>
            <person name="Mu X."/>
            <person name="Myers E."/>
            <person name="Negre B."/>
            <person name="Newfeld S."/>
            <person name="Nielsen R."/>
            <person name="Noor M.A."/>
            <person name="O'Grady P."/>
            <person name="Pachter L."/>
            <person name="Papaceit M."/>
            <person name="Parisi M.J."/>
            <person name="Parisi M."/>
            <person name="Parts L."/>
            <person name="Pedersen J.S."/>
            <person name="Pesole G."/>
            <person name="Phillippy A.M."/>
            <person name="Ponting C.P."/>
            <person name="Pop M."/>
            <person name="Porcelli D."/>
            <person name="Powell J.R."/>
            <person name="Prohaska S."/>
            <person name="Pruitt K."/>
            <person name="Puig M."/>
            <person name="Quesneville H."/>
            <person name="Ram K.R."/>
            <person name="Rand D."/>
            <person name="Rasmussen M.D."/>
            <person name="Reed L.K."/>
            <person name="Reenan R."/>
            <person name="Reily A."/>
            <person name="Remington K.A."/>
            <person name="Rieger T.T."/>
            <person name="Ritchie M.G."/>
            <person name="Robin C."/>
            <person name="Rogers Y.H."/>
            <person name="Rohde C."/>
            <person name="Rozas J."/>
            <person name="Rubenfield M.J."/>
            <person name="Ruiz A."/>
            <person name="Russo S."/>
            <person name="Salzberg S.L."/>
            <person name="Sanchez-Gracia A."/>
            <person name="Saranga D.J."/>
            <person name="Sato H."/>
            <person name="Schaeffer S.W."/>
            <person name="Schatz M.C."/>
            <person name="Schlenke T."/>
            <person name="Schwartz R."/>
            <person name="Segarra C."/>
            <person name="Singh R.S."/>
            <person name="Sirot L."/>
            <person name="Sirota M."/>
            <person name="Sisneros N.B."/>
            <person name="Smith C.D."/>
            <person name="Smith T.F."/>
            <person name="Spieth J."/>
            <person name="Stage D.E."/>
            <person name="Stark A."/>
            <person name="Stephan W."/>
            <person name="Strausberg R.L."/>
            <person name="Strempel S."/>
            <person name="Sturgill D."/>
            <person name="Sutton G."/>
            <person name="Sutton G.G."/>
            <person name="Tao W."/>
            <person name="Teichmann S."/>
            <person name="Tobari Y.N."/>
            <person name="Tomimura Y."/>
            <person name="Tsolas J.M."/>
            <person name="Valente V.L."/>
            <person name="Venter E."/>
            <person name="Venter J.C."/>
            <person name="Vicario S."/>
            <person name="Vieira F.G."/>
            <person name="Vilella A.J."/>
            <person name="Villasante A."/>
            <person name="Walenz B."/>
            <person name="Wang J."/>
            <person name="Wasserman M."/>
            <person name="Watts T."/>
            <person name="Wilson D."/>
            <person name="Wilson R.K."/>
            <person name="Wing R.A."/>
            <person name="Wolfner M.F."/>
            <person name="Wong A."/>
            <person name="Wong G.K."/>
            <person name="Wu C.I."/>
            <person name="Wu G."/>
            <person name="Yamamoto D."/>
            <person name="Yang H.P."/>
            <person name="Yang S.P."/>
            <person name="Yorke J.A."/>
            <person name="Yoshida K."/>
            <person name="Zdobnov E."/>
            <person name="Zhang P."/>
            <person name="Zhang Y."/>
            <person name="Zimin A.V."/>
            <person name="Baldwin J."/>
            <person name="Abdouelleil A."/>
            <person name="Abdulkadir J."/>
            <person name="Abebe A."/>
            <person name="Abera B."/>
            <person name="Abreu J."/>
            <person name="Acer S.C."/>
            <person name="Aftuck L."/>
            <person name="Alexander A."/>
            <person name="An P."/>
            <person name="Anderson E."/>
            <person name="Anderson S."/>
            <person name="Arachi H."/>
            <person name="Azer M."/>
            <person name="Bachantsang P."/>
            <person name="Barry A."/>
            <person name="Bayul T."/>
            <person name="Berlin A."/>
            <person name="Bessette D."/>
            <person name="Bloom T."/>
            <person name="Blye J."/>
            <person name="Boguslavskiy L."/>
            <person name="Bonnet C."/>
            <person name="Boukhgalter B."/>
            <person name="Bourzgui I."/>
            <person name="Brown A."/>
            <person name="Cahill P."/>
            <person name="Channer S."/>
            <person name="Cheshatsang Y."/>
            <person name="Chuda L."/>
            <person name="Citroen M."/>
            <person name="Collymore A."/>
            <person name="Cooke P."/>
            <person name="Costello M."/>
            <person name="D'Aco K."/>
            <person name="Daza R."/>
            <person name="De Haan G."/>
            <person name="DeGray S."/>
            <person name="DeMaso C."/>
            <person name="Dhargay N."/>
            <person name="Dooley K."/>
            <person name="Dooley E."/>
            <person name="Doricent M."/>
            <person name="Dorje P."/>
            <person name="Dorjee K."/>
            <person name="Dupes A."/>
            <person name="Elong R."/>
            <person name="Falk J."/>
            <person name="Farina A."/>
            <person name="Faro S."/>
            <person name="Ferguson D."/>
            <person name="Fisher S."/>
            <person name="Foley C.D."/>
            <person name="Franke A."/>
            <person name="Friedrich D."/>
            <person name="Gadbois L."/>
            <person name="Gearin G."/>
            <person name="Gearin C.R."/>
            <person name="Giannoukos G."/>
            <person name="Goode T."/>
            <person name="Graham J."/>
            <person name="Grandbois E."/>
            <person name="Grewal S."/>
            <person name="Gyaltsen K."/>
            <person name="Hafez N."/>
            <person name="Hagos B."/>
            <person name="Hall J."/>
            <person name="Henson C."/>
            <person name="Hollinger A."/>
            <person name="Honan T."/>
            <person name="Huard M.D."/>
            <person name="Hughes L."/>
            <person name="Hurhula B."/>
            <person name="Husby M.E."/>
            <person name="Kamat A."/>
            <person name="Kanga B."/>
            <person name="Kashin S."/>
            <person name="Khazanovich D."/>
            <person name="Kisner P."/>
            <person name="Lance K."/>
            <person name="Lara M."/>
            <person name="Lee W."/>
            <person name="Lennon N."/>
            <person name="Letendre F."/>
            <person name="LeVine R."/>
            <person name="Lipovsky A."/>
            <person name="Liu X."/>
            <person name="Liu J."/>
            <person name="Liu S."/>
            <person name="Lokyitsang T."/>
            <person name="Lokyitsang Y."/>
            <person name="Lubonja R."/>
            <person name="Lui A."/>
            <person name="MacDonald P."/>
            <person name="Magnisalis V."/>
            <person name="Maru K."/>
            <person name="Matthews C."/>
            <person name="McCusker W."/>
            <person name="McDonough S."/>
            <person name="Mehta T."/>
            <person name="Meldrim J."/>
            <person name="Meneus L."/>
            <person name="Mihai O."/>
            <person name="Mihalev A."/>
            <person name="Mihova T."/>
            <person name="Mittelman R."/>
            <person name="Mlenga V."/>
            <person name="Montmayeur A."/>
            <person name="Mulrain L."/>
            <person name="Navidi A."/>
            <person name="Naylor J."/>
            <person name="Negash T."/>
            <person name="Nguyen T."/>
            <person name="Nguyen N."/>
            <person name="Nicol R."/>
            <person name="Norbu C."/>
            <person name="Norbu N."/>
            <person name="Novod N."/>
            <person name="O'Neill B."/>
            <person name="Osman S."/>
            <person name="Markiewicz E."/>
            <person name="Oyono O.L."/>
            <person name="Patti C."/>
            <person name="Phunkhang P."/>
            <person name="Pierre F."/>
            <person name="Priest M."/>
            <person name="Raghuraman S."/>
            <person name="Rege F."/>
            <person name="Reyes R."/>
            <person name="Rise C."/>
            <person name="Rogov P."/>
            <person name="Ross K."/>
            <person name="Ryan E."/>
            <person name="Settipalli S."/>
            <person name="Shea T."/>
            <person name="Sherpa N."/>
            <person name="Shi L."/>
            <person name="Shih D."/>
            <person name="Sparrow T."/>
            <person name="Spaulding J."/>
            <person name="Stalker J."/>
            <person name="Stange-Thomann N."/>
            <person name="Stavropoulos S."/>
            <person name="Stone C."/>
            <person name="Strader C."/>
            <person name="Tesfaye S."/>
            <person name="Thomson T."/>
            <person name="Thoulutsang Y."/>
            <person name="Thoulutsang D."/>
            <person name="Topham K."/>
            <person name="Topping I."/>
            <person name="Tsamla T."/>
            <person name="Vassiliev H."/>
            <person name="Vo A."/>
            <person name="Wangchuk T."/>
            <person name="Wangdi T."/>
            <person name="Weiand M."/>
            <person name="Wilkinson J."/>
            <person name="Wilson A."/>
            <person name="Yadav S."/>
            <person name="Young G."/>
            <person name="Yu Q."/>
            <person name="Zembek L."/>
            <person name="Zhong D."/>
            <person name="Zimmer A."/>
            <person name="Zwirko Z."/>
            <person name="Jaffe D.B."/>
            <person name="Alvarez P."/>
            <person name="Brockman W."/>
            <person name="Butler J."/>
            <person name="Chin C."/>
            <person name="Gnerre S."/>
            <person name="Grabherr M."/>
            <person name="Kleber M."/>
            <person name="Mauceli E."/>
            <person name="MacCallum I."/>
        </authorList>
    </citation>
    <scope>NUCLEOTIDE SEQUENCE [LARGE SCALE GENOMIC DNA]</scope>
    <source>
        <strain evidence="10">Tucson 14030-0811.24</strain>
    </source>
</reference>
<dbReference type="CDD" id="cd00200">
    <property type="entry name" value="WD40"/>
    <property type="match status" value="1"/>
</dbReference>
<dbReference type="GO" id="GO:0045747">
    <property type="term" value="P:positive regulation of Notch signaling pathway"/>
    <property type="evidence" value="ECO:0007669"/>
    <property type="project" value="EnsemblMetazoa"/>
</dbReference>
<keyword evidence="4" id="KW-0539">Nucleus</keyword>
<feature type="repeat" description="WD" evidence="6">
    <location>
        <begin position="376"/>
        <end position="417"/>
    </location>
</feature>
<dbReference type="Pfam" id="PF08154">
    <property type="entry name" value="NLE"/>
    <property type="match status" value="1"/>
</dbReference>
<dbReference type="InterPro" id="IPR001680">
    <property type="entry name" value="WD40_rpt"/>
</dbReference>
<feature type="domain" description="NLE" evidence="8">
    <location>
        <begin position="26"/>
        <end position="86"/>
    </location>
</feature>